<dbReference type="EMBL" id="BQXS01009681">
    <property type="protein sequence ID" value="GKT31465.1"/>
    <property type="molecule type" value="Genomic_DNA"/>
</dbReference>
<accession>A0ABQ5KKJ9</accession>
<proteinExistence type="predicted"/>
<comment type="caution">
    <text evidence="1">The sequence shown here is derived from an EMBL/GenBank/DDBJ whole genome shotgun (WGS) entry which is preliminary data.</text>
</comment>
<reference evidence="1" key="1">
    <citation type="submission" date="2022-03" db="EMBL/GenBank/DDBJ databases">
        <title>Draft genome sequence of Aduncisulcus paluster, a free-living microaerophilic Fornicata.</title>
        <authorList>
            <person name="Yuyama I."/>
            <person name="Kume K."/>
            <person name="Tamura T."/>
            <person name="Inagaki Y."/>
            <person name="Hashimoto T."/>
        </authorList>
    </citation>
    <scope>NUCLEOTIDE SEQUENCE</scope>
    <source>
        <strain evidence="1">NY0171</strain>
    </source>
</reference>
<organism evidence="1 2">
    <name type="scientific">Aduncisulcus paluster</name>
    <dbReference type="NCBI Taxonomy" id="2918883"/>
    <lineage>
        <taxon>Eukaryota</taxon>
        <taxon>Metamonada</taxon>
        <taxon>Carpediemonas-like organisms</taxon>
        <taxon>Aduncisulcus</taxon>
    </lineage>
</organism>
<gene>
    <name evidence="1" type="ORF">ADUPG1_005896</name>
</gene>
<evidence type="ECO:0000313" key="2">
    <source>
        <dbReference type="Proteomes" id="UP001057375"/>
    </source>
</evidence>
<name>A0ABQ5KKJ9_9EUKA</name>
<evidence type="ECO:0000313" key="1">
    <source>
        <dbReference type="EMBL" id="GKT31465.1"/>
    </source>
</evidence>
<keyword evidence="2" id="KW-1185">Reference proteome</keyword>
<protein>
    <submittedName>
        <fullName evidence="1">Uncharacterized protein</fullName>
    </submittedName>
</protein>
<sequence length="122" mass="12983">LMGGIMTLNDDAVSGGVFTELQPSGTKNSLLVEDPSSNGIKWQTGLVSQGDLLTLDSNLEYINISGAGSDFLHFLSYSGNTITWKQPLSLMGGIMTLNDDAVSGGEFLELSPPSEDDQHFLT</sequence>
<feature type="non-terminal residue" evidence="1">
    <location>
        <position position="122"/>
    </location>
</feature>
<feature type="non-terminal residue" evidence="1">
    <location>
        <position position="1"/>
    </location>
</feature>
<dbReference type="Proteomes" id="UP001057375">
    <property type="component" value="Unassembled WGS sequence"/>
</dbReference>